<evidence type="ECO:0000313" key="5">
    <source>
        <dbReference type="EMBL" id="CAE6456295.1"/>
    </source>
</evidence>
<dbReference type="EMBL" id="CAJMWT010002849">
    <property type="protein sequence ID" value="CAE6456295.1"/>
    <property type="molecule type" value="Genomic_DNA"/>
</dbReference>
<comment type="similarity">
    <text evidence="1">Belongs to the peptidase S33 family.</text>
</comment>
<dbReference type="GO" id="GO:0016787">
    <property type="term" value="F:hydrolase activity"/>
    <property type="evidence" value="ECO:0007669"/>
    <property type="project" value="UniProtKB-KW"/>
</dbReference>
<dbReference type="InterPro" id="IPR051601">
    <property type="entry name" value="Serine_prot/Carboxylest_S33"/>
</dbReference>
<dbReference type="PANTHER" id="PTHR43248">
    <property type="entry name" value="2-SUCCINYL-6-HYDROXY-2,4-CYCLOHEXADIENE-1-CARBOXYLATE SYNTHASE"/>
    <property type="match status" value="1"/>
</dbReference>
<gene>
    <name evidence="5" type="ORF">RDB_LOCUS91855</name>
</gene>
<evidence type="ECO:0000256" key="1">
    <source>
        <dbReference type="ARBA" id="ARBA00010088"/>
    </source>
</evidence>
<feature type="domain" description="AB hydrolase-1" evidence="3">
    <location>
        <begin position="65"/>
        <end position="268"/>
    </location>
</feature>
<dbReference type="Gene3D" id="3.40.50.1820">
    <property type="entry name" value="alpha/beta hydrolase"/>
    <property type="match status" value="1"/>
</dbReference>
<organism evidence="5 6">
    <name type="scientific">Rhizoctonia solani</name>
    <dbReference type="NCBI Taxonomy" id="456999"/>
    <lineage>
        <taxon>Eukaryota</taxon>
        <taxon>Fungi</taxon>
        <taxon>Dikarya</taxon>
        <taxon>Basidiomycota</taxon>
        <taxon>Agaricomycotina</taxon>
        <taxon>Agaricomycetes</taxon>
        <taxon>Cantharellales</taxon>
        <taxon>Ceratobasidiaceae</taxon>
        <taxon>Rhizoctonia</taxon>
    </lineage>
</organism>
<reference evidence="5" key="1">
    <citation type="submission" date="2021-01" db="EMBL/GenBank/DDBJ databases">
        <authorList>
            <person name="Kaushik A."/>
        </authorList>
    </citation>
    <scope>NUCLEOTIDE SEQUENCE</scope>
    <source>
        <strain evidence="5">AG2-2IIIB</strain>
    </source>
</reference>
<accession>A0A8H3BHY4</accession>
<name>A0A8H3BHY4_9AGAM</name>
<dbReference type="InterPro" id="IPR000073">
    <property type="entry name" value="AB_hydrolase_1"/>
</dbReference>
<feature type="domain" description="Peptidase S33 tripeptidyl aminopeptidase-like C-terminal" evidence="4">
    <location>
        <begin position="432"/>
        <end position="523"/>
    </location>
</feature>
<keyword evidence="2" id="KW-0378">Hydrolase</keyword>
<comment type="caution">
    <text evidence="5">The sequence shown here is derived from an EMBL/GenBank/DDBJ whole genome shotgun (WGS) entry which is preliminary data.</text>
</comment>
<dbReference type="AlphaFoldDB" id="A0A8H3BHY4"/>
<dbReference type="PANTHER" id="PTHR43248:SF25">
    <property type="entry name" value="AB HYDROLASE-1 DOMAIN-CONTAINING PROTEIN-RELATED"/>
    <property type="match status" value="1"/>
</dbReference>
<dbReference type="SUPFAM" id="SSF53474">
    <property type="entry name" value="alpha/beta-Hydrolases"/>
    <property type="match status" value="1"/>
</dbReference>
<evidence type="ECO:0000259" key="3">
    <source>
        <dbReference type="Pfam" id="PF00561"/>
    </source>
</evidence>
<sequence length="543" mass="59987">MYNWYHRYIPRNNNLDWKNCSIDGFPGRECTRFEVPLDWHNDQVGKASLAMIRYPAIKQPKLGTLFMNPGGPGGSGVGTVQGPDGDIIMQHSGGNYDLVSWDPRAVGKTIPRTACFGSAEEEVAFWNGSFIISGPEVKGDFTAQSILDDFYGQVDKSDDLLWRIGEQCATYNPDMFQYVGTAATVRDMVAMHDALEGSGKPINFWGMSYGTVVGMYFVNMFPDRVGQVILDGVVDPRSWANNPAHEWLENALESTEATFNGFAEACAKAGPSKCFISQQNSTAASVRQWTRDLIEAAYDYRQKVGPSALITSAAIRNLLFAGLYKPQLWSNMSLTLYALKEALDDPAAANLTQAKRWLPDSVSPLDDQLKPRAEPSSNQTTLAYAYDYEAVTCSDAADAGDVTTKDVFDFVVKTTHEVSPMFGPVGIPRIARPFCHRWPVRAVERYAGPWNKTLSNTILVIGNTADPVTPYKNAKWVADTLGCSAVLIEQAGYGHVSRRMPSNCTISAVQKYLVHNELPEQDTLFCETSYELFSDVASLDINQ</sequence>
<protein>
    <submittedName>
        <fullName evidence="5">Uncharacterized protein</fullName>
    </submittedName>
</protein>
<dbReference type="Pfam" id="PF08386">
    <property type="entry name" value="Abhydrolase_4"/>
    <property type="match status" value="1"/>
</dbReference>
<evidence type="ECO:0000313" key="6">
    <source>
        <dbReference type="Proteomes" id="UP000663843"/>
    </source>
</evidence>
<dbReference type="InterPro" id="IPR013595">
    <property type="entry name" value="Pept_S33_TAP-like_C"/>
</dbReference>
<dbReference type="Proteomes" id="UP000663843">
    <property type="component" value="Unassembled WGS sequence"/>
</dbReference>
<dbReference type="InterPro" id="IPR029058">
    <property type="entry name" value="AB_hydrolase_fold"/>
</dbReference>
<evidence type="ECO:0000259" key="4">
    <source>
        <dbReference type="Pfam" id="PF08386"/>
    </source>
</evidence>
<dbReference type="Pfam" id="PF00561">
    <property type="entry name" value="Abhydrolase_1"/>
    <property type="match status" value="1"/>
</dbReference>
<proteinExistence type="inferred from homology"/>
<evidence type="ECO:0000256" key="2">
    <source>
        <dbReference type="ARBA" id="ARBA00022801"/>
    </source>
</evidence>